<organism evidence="1">
    <name type="scientific">bioreactor metagenome</name>
    <dbReference type="NCBI Taxonomy" id="1076179"/>
    <lineage>
        <taxon>unclassified sequences</taxon>
        <taxon>metagenomes</taxon>
        <taxon>ecological metagenomes</taxon>
    </lineage>
</organism>
<proteinExistence type="predicted"/>
<accession>A0A645EUE2</accession>
<evidence type="ECO:0008006" key="2">
    <source>
        <dbReference type="Google" id="ProtNLM"/>
    </source>
</evidence>
<evidence type="ECO:0000313" key="1">
    <source>
        <dbReference type="EMBL" id="MPN05658.1"/>
    </source>
</evidence>
<comment type="caution">
    <text evidence="1">The sequence shown here is derived from an EMBL/GenBank/DDBJ whole genome shotgun (WGS) entry which is preliminary data.</text>
</comment>
<name>A0A645EUE2_9ZZZZ</name>
<dbReference type="EMBL" id="VSSQ01051566">
    <property type="protein sequence ID" value="MPN05658.1"/>
    <property type="molecule type" value="Genomic_DNA"/>
</dbReference>
<sequence length="60" mass="6973">MKKESSIKLFEEKKIRSAWNETEEEWYFSIVDVVGVLTDSANPLIILKNLENVILYLAIT</sequence>
<dbReference type="AlphaFoldDB" id="A0A645EUE2"/>
<gene>
    <name evidence="1" type="ORF">SDC9_152909</name>
</gene>
<protein>
    <recommendedName>
        <fullName evidence="2">Bro-N domain-containing protein</fullName>
    </recommendedName>
</protein>
<reference evidence="1" key="1">
    <citation type="submission" date="2019-08" db="EMBL/GenBank/DDBJ databases">
        <authorList>
            <person name="Kucharzyk K."/>
            <person name="Murdoch R.W."/>
            <person name="Higgins S."/>
            <person name="Loffler F."/>
        </authorList>
    </citation>
    <scope>NUCLEOTIDE SEQUENCE</scope>
</reference>